<dbReference type="KEGG" id="plw:D5F53_09730"/>
<dbReference type="GO" id="GO:0070573">
    <property type="term" value="F:metallodipeptidase activity"/>
    <property type="evidence" value="ECO:0007669"/>
    <property type="project" value="InterPro"/>
</dbReference>
<dbReference type="EMBL" id="CP032412">
    <property type="protein sequence ID" value="AYB47769.1"/>
    <property type="molecule type" value="Genomic_DNA"/>
</dbReference>
<dbReference type="InterPro" id="IPR008257">
    <property type="entry name" value="Pept_M19"/>
</dbReference>
<dbReference type="PANTHER" id="PTHR10443">
    <property type="entry name" value="MICROSOMAL DIPEPTIDASE"/>
    <property type="match status" value="1"/>
</dbReference>
<name>A0A385TV81_PAELA</name>
<organism evidence="1 2">
    <name type="scientific">Paenibacillus lautus</name>
    <name type="common">Bacillus lautus</name>
    <dbReference type="NCBI Taxonomy" id="1401"/>
    <lineage>
        <taxon>Bacteria</taxon>
        <taxon>Bacillati</taxon>
        <taxon>Bacillota</taxon>
        <taxon>Bacilli</taxon>
        <taxon>Bacillales</taxon>
        <taxon>Paenibacillaceae</taxon>
        <taxon>Paenibacillus</taxon>
    </lineage>
</organism>
<evidence type="ECO:0000313" key="2">
    <source>
        <dbReference type="Proteomes" id="UP000266552"/>
    </source>
</evidence>
<dbReference type="PANTHER" id="PTHR10443:SF12">
    <property type="entry name" value="DIPEPTIDASE"/>
    <property type="match status" value="1"/>
</dbReference>
<dbReference type="PROSITE" id="PS51365">
    <property type="entry name" value="RENAL_DIPEPTIDASE_2"/>
    <property type="match status" value="1"/>
</dbReference>
<dbReference type="AlphaFoldDB" id="A0A385TV81"/>
<reference evidence="1 2" key="1">
    <citation type="submission" date="2018-09" db="EMBL/GenBank/DDBJ databases">
        <title>Genome Sequence of Paenibacillus lautus Strain E7593-69, Azo Dye-Degrading Bacteria, Isolated from Commercial Tattoo Inks.</title>
        <authorList>
            <person name="Nho S.W."/>
            <person name="Kim S.-J."/>
            <person name="Kweon O."/>
            <person name="Cerniglia C.E."/>
        </authorList>
    </citation>
    <scope>NUCLEOTIDE SEQUENCE [LARGE SCALE GENOMIC DNA]</scope>
    <source>
        <strain evidence="1 2">E7593-69</strain>
    </source>
</reference>
<keyword evidence="2" id="KW-1185">Reference proteome</keyword>
<dbReference type="Proteomes" id="UP000266552">
    <property type="component" value="Chromosome"/>
</dbReference>
<dbReference type="GO" id="GO:0006508">
    <property type="term" value="P:proteolysis"/>
    <property type="evidence" value="ECO:0007669"/>
    <property type="project" value="InterPro"/>
</dbReference>
<dbReference type="Pfam" id="PF01244">
    <property type="entry name" value="Peptidase_M19"/>
    <property type="match status" value="1"/>
</dbReference>
<proteinExistence type="predicted"/>
<dbReference type="SUPFAM" id="SSF51556">
    <property type="entry name" value="Metallo-dependent hydrolases"/>
    <property type="match status" value="1"/>
</dbReference>
<protein>
    <submittedName>
        <fullName evidence="1">Membrane dipeptidase</fullName>
    </submittedName>
</protein>
<dbReference type="InterPro" id="IPR032466">
    <property type="entry name" value="Metal_Hydrolase"/>
</dbReference>
<dbReference type="CDD" id="cd01301">
    <property type="entry name" value="rDP_like"/>
    <property type="match status" value="1"/>
</dbReference>
<sequence length="323" mass="37010">MRTVDFHCDVLSKMWEDPRASFVDGPHLDVTMQRMEQGDLALQVFAVFLSEKFGRPSFERVLAQLDVYRSRIVNAGHLKPLLWREQVQEMRQRKTERYGVLSLEGVDGLEGNLYYVQLLFDMGVRLMGVTWNYANWAADGVLEHRNGGFTERGRQLIEQCHRTGIILDVSHLSQAGFWELAELTQGPVIASHSNAYSICPHPRNLSDEQIRALIALNGMIGITFVPWFIRSGVERVTPEDVLPHIEKICELGGEKHIMFGSDFDGIDQWIEGLEHPGRYPDFQELLLKFYPESMVKGWMSDHALRFLEQHLPSSPVQKDKCDA</sequence>
<evidence type="ECO:0000313" key="1">
    <source>
        <dbReference type="EMBL" id="AYB47769.1"/>
    </source>
</evidence>
<accession>A0A385TV81</accession>
<dbReference type="RefSeq" id="WP_119851148.1">
    <property type="nucleotide sequence ID" value="NZ_CP032412.1"/>
</dbReference>
<dbReference type="Gene3D" id="3.20.20.140">
    <property type="entry name" value="Metal-dependent hydrolases"/>
    <property type="match status" value="1"/>
</dbReference>
<gene>
    <name evidence="1" type="ORF">D5F53_09730</name>
</gene>